<feature type="coiled-coil region" evidence="1">
    <location>
        <begin position="15"/>
        <end position="46"/>
    </location>
</feature>
<feature type="region of interest" description="Disordered" evidence="2">
    <location>
        <begin position="293"/>
        <end position="399"/>
    </location>
</feature>
<evidence type="ECO:0000313" key="3">
    <source>
        <dbReference type="EMBL" id="KAF7194313.1"/>
    </source>
</evidence>
<dbReference type="Proteomes" id="UP000660729">
    <property type="component" value="Unassembled WGS sequence"/>
</dbReference>
<evidence type="ECO:0000313" key="4">
    <source>
        <dbReference type="Proteomes" id="UP000660729"/>
    </source>
</evidence>
<feature type="compositionally biased region" description="Polar residues" evidence="2">
    <location>
        <begin position="165"/>
        <end position="176"/>
    </location>
</feature>
<feature type="region of interest" description="Disordered" evidence="2">
    <location>
        <begin position="159"/>
        <end position="189"/>
    </location>
</feature>
<organism evidence="3 4">
    <name type="scientific">Pseudocercospora fuligena</name>
    <dbReference type="NCBI Taxonomy" id="685502"/>
    <lineage>
        <taxon>Eukaryota</taxon>
        <taxon>Fungi</taxon>
        <taxon>Dikarya</taxon>
        <taxon>Ascomycota</taxon>
        <taxon>Pezizomycotina</taxon>
        <taxon>Dothideomycetes</taxon>
        <taxon>Dothideomycetidae</taxon>
        <taxon>Mycosphaerellales</taxon>
        <taxon>Mycosphaerellaceae</taxon>
        <taxon>Pseudocercospora</taxon>
    </lineage>
</organism>
<keyword evidence="4" id="KW-1185">Reference proteome</keyword>
<evidence type="ECO:0000256" key="1">
    <source>
        <dbReference type="SAM" id="Coils"/>
    </source>
</evidence>
<comment type="caution">
    <text evidence="3">The sequence shown here is derived from an EMBL/GenBank/DDBJ whole genome shotgun (WGS) entry which is preliminary data.</text>
</comment>
<feature type="compositionally biased region" description="Polar residues" evidence="2">
    <location>
        <begin position="306"/>
        <end position="318"/>
    </location>
</feature>
<accession>A0A8H6RND7</accession>
<gene>
    <name evidence="3" type="ORF">HII31_04346</name>
</gene>
<proteinExistence type="predicted"/>
<keyword evidence="1" id="KW-0175">Coiled coil</keyword>
<feature type="region of interest" description="Disordered" evidence="2">
    <location>
        <begin position="215"/>
        <end position="241"/>
    </location>
</feature>
<dbReference type="OrthoDB" id="3646869at2759"/>
<sequence length="399" mass="44203">MAEPKSVGASIDGKFDDMDRRTANLREELDQMRKDTMRRFDALDEKMSSFALELKNLSDRADAHTKMLDESVARAGELSKSIGLLQTPLETLVKVENMVRDLGEQYGNVQEEVSRQKELQVTMLEQHNDLRLTVHRQQPLVDTGLVAAAPLLGGAVKSTARPDFPSSQTLHGNTSPIRFPDEPAHDEDNRKRTAFARNSASFDAEAIDSNAMRADSVPASLKRRRAKQDLKAGHGRHSSESSIIYEQHLSSDEIVVAAAQVHRRVSRELPLQSPGTRKILEELENGRDNAEVLRASHGKQSAAEPRSTTPDLSGQTPATEYPATQPLPTRVPESPHTTAPELPPASTQPPMEPAAAGPRRSSREPKKPWALHGFLDTRKLKPRQMGRPLTEEEIEQARS</sequence>
<reference evidence="3" key="1">
    <citation type="submission" date="2020-04" db="EMBL/GenBank/DDBJ databases">
        <title>Draft genome resource of the tomato pathogen Pseudocercospora fuligena.</title>
        <authorList>
            <person name="Zaccaron A."/>
        </authorList>
    </citation>
    <scope>NUCLEOTIDE SEQUENCE</scope>
    <source>
        <strain evidence="3">PF001</strain>
    </source>
</reference>
<name>A0A8H6RND7_9PEZI</name>
<evidence type="ECO:0000256" key="2">
    <source>
        <dbReference type="SAM" id="MobiDB-lite"/>
    </source>
</evidence>
<dbReference type="EMBL" id="JABCIY010000062">
    <property type="protein sequence ID" value="KAF7194313.1"/>
    <property type="molecule type" value="Genomic_DNA"/>
</dbReference>
<dbReference type="AlphaFoldDB" id="A0A8H6RND7"/>
<protein>
    <submittedName>
        <fullName evidence="3">Uncharacterized protein</fullName>
    </submittedName>
</protein>
<feature type="compositionally biased region" description="Pro residues" evidence="2">
    <location>
        <begin position="341"/>
        <end position="352"/>
    </location>
</feature>
<feature type="compositionally biased region" description="Basic and acidic residues" evidence="2">
    <location>
        <begin position="179"/>
        <end position="189"/>
    </location>
</feature>